<dbReference type="AlphaFoldDB" id="A0AAV9XM04"/>
<name>A0AAV9XM04_9PEZI</name>
<dbReference type="Proteomes" id="UP001365542">
    <property type="component" value="Unassembled WGS sequence"/>
</dbReference>
<organism evidence="2 3">
    <name type="scientific">Orbilia ellipsospora</name>
    <dbReference type="NCBI Taxonomy" id="2528407"/>
    <lineage>
        <taxon>Eukaryota</taxon>
        <taxon>Fungi</taxon>
        <taxon>Dikarya</taxon>
        <taxon>Ascomycota</taxon>
        <taxon>Pezizomycotina</taxon>
        <taxon>Orbiliomycetes</taxon>
        <taxon>Orbiliales</taxon>
        <taxon>Orbiliaceae</taxon>
        <taxon>Orbilia</taxon>
    </lineage>
</organism>
<evidence type="ECO:0000256" key="1">
    <source>
        <dbReference type="SAM" id="MobiDB-lite"/>
    </source>
</evidence>
<protein>
    <submittedName>
        <fullName evidence="2">Uncharacterized protein</fullName>
    </submittedName>
</protein>
<evidence type="ECO:0000313" key="3">
    <source>
        <dbReference type="Proteomes" id="UP001365542"/>
    </source>
</evidence>
<proteinExistence type="predicted"/>
<dbReference type="EMBL" id="JAVHJO010000002">
    <property type="protein sequence ID" value="KAK6542666.1"/>
    <property type="molecule type" value="Genomic_DNA"/>
</dbReference>
<keyword evidence="3" id="KW-1185">Reference proteome</keyword>
<feature type="compositionally biased region" description="Low complexity" evidence="1">
    <location>
        <begin position="15"/>
        <end position="43"/>
    </location>
</feature>
<sequence length="62" mass="6158">MTADPKGSAGHGNDDGPSSSPAGDSFTPPSSSPACAPSPEVESGLLEFRDEVAPLSADSIQQ</sequence>
<feature type="region of interest" description="Disordered" evidence="1">
    <location>
        <begin position="1"/>
        <end position="45"/>
    </location>
</feature>
<gene>
    <name evidence="2" type="ORF">TWF694_006610</name>
</gene>
<comment type="caution">
    <text evidence="2">The sequence shown here is derived from an EMBL/GenBank/DDBJ whole genome shotgun (WGS) entry which is preliminary data.</text>
</comment>
<accession>A0AAV9XM04</accession>
<reference evidence="2 3" key="1">
    <citation type="submission" date="2019-10" db="EMBL/GenBank/DDBJ databases">
        <authorList>
            <person name="Palmer J.M."/>
        </authorList>
    </citation>
    <scope>NUCLEOTIDE SEQUENCE [LARGE SCALE GENOMIC DNA]</scope>
    <source>
        <strain evidence="2 3">TWF694</strain>
    </source>
</reference>
<evidence type="ECO:0000313" key="2">
    <source>
        <dbReference type="EMBL" id="KAK6542666.1"/>
    </source>
</evidence>